<keyword evidence="2" id="KW-0472">Membrane</keyword>
<keyword evidence="2" id="KW-0812">Transmembrane</keyword>
<dbReference type="InterPro" id="IPR012902">
    <property type="entry name" value="N_methyl_site"/>
</dbReference>
<dbReference type="SUPFAM" id="SSF54523">
    <property type="entry name" value="Pili subunits"/>
    <property type="match status" value="1"/>
</dbReference>
<accession>A0A1F8DPS8</accession>
<evidence type="ECO:0000313" key="4">
    <source>
        <dbReference type="Proteomes" id="UP000178798"/>
    </source>
</evidence>
<dbReference type="InterPro" id="IPR045584">
    <property type="entry name" value="Pilin-like"/>
</dbReference>
<dbReference type="Gene3D" id="3.30.700.10">
    <property type="entry name" value="Glycoprotein, Type 4 Pilin"/>
    <property type="match status" value="1"/>
</dbReference>
<keyword evidence="1" id="KW-0488">Methylation</keyword>
<dbReference type="PROSITE" id="PS00409">
    <property type="entry name" value="PROKAR_NTER_METHYL"/>
    <property type="match status" value="1"/>
</dbReference>
<evidence type="ECO:0000256" key="2">
    <source>
        <dbReference type="SAM" id="Phobius"/>
    </source>
</evidence>
<dbReference type="GO" id="GO:0015627">
    <property type="term" value="C:type II protein secretion system complex"/>
    <property type="evidence" value="ECO:0007669"/>
    <property type="project" value="InterPro"/>
</dbReference>
<organism evidence="3 4">
    <name type="scientific">Candidatus Wolfebacteria bacterium RIFCSPLOWO2_01_FULL_38_11</name>
    <dbReference type="NCBI Taxonomy" id="1802556"/>
    <lineage>
        <taxon>Bacteria</taxon>
        <taxon>Candidatus Wolfeibacteriota</taxon>
    </lineage>
</organism>
<dbReference type="Pfam" id="PF07963">
    <property type="entry name" value="N_methyl"/>
    <property type="match status" value="1"/>
</dbReference>
<reference evidence="3 4" key="1">
    <citation type="journal article" date="2016" name="Nat. Commun.">
        <title>Thousands of microbial genomes shed light on interconnected biogeochemical processes in an aquifer system.</title>
        <authorList>
            <person name="Anantharaman K."/>
            <person name="Brown C.T."/>
            <person name="Hug L.A."/>
            <person name="Sharon I."/>
            <person name="Castelle C.J."/>
            <person name="Probst A.J."/>
            <person name="Thomas B.C."/>
            <person name="Singh A."/>
            <person name="Wilkins M.J."/>
            <person name="Karaoz U."/>
            <person name="Brodie E.L."/>
            <person name="Williams K.H."/>
            <person name="Hubbard S.S."/>
            <person name="Banfield J.F."/>
        </authorList>
    </citation>
    <scope>NUCLEOTIDE SEQUENCE [LARGE SCALE GENOMIC DNA]</scope>
</reference>
<sequence>MKKGFTLIEMLIVVAIIAILASVFLVGLRGFRAGAYDSRRISDLQKMQSYLEIYYTKNRAYPNVSTWSDLQTTLINAGVGVTAIPNDPISGNKYDYGIDKSDFQSYVLGARFSTSDHSSLKEQTEVDGNVFGVDCEDPVFCIRF</sequence>
<name>A0A1F8DPS8_9BACT</name>
<dbReference type="STRING" id="1802556.A2999_00355"/>
<dbReference type="GO" id="GO:0015628">
    <property type="term" value="P:protein secretion by the type II secretion system"/>
    <property type="evidence" value="ECO:0007669"/>
    <property type="project" value="InterPro"/>
</dbReference>
<dbReference type="PRINTS" id="PR00813">
    <property type="entry name" value="BCTERIALGSPG"/>
</dbReference>
<protein>
    <recommendedName>
        <fullName evidence="5">Type II secretion system protein GspG C-terminal domain-containing protein</fullName>
    </recommendedName>
</protein>
<dbReference type="InterPro" id="IPR000983">
    <property type="entry name" value="Bac_GSPG_pilin"/>
</dbReference>
<keyword evidence="2" id="KW-1133">Transmembrane helix</keyword>
<dbReference type="AlphaFoldDB" id="A0A1F8DPS8"/>
<dbReference type="Proteomes" id="UP000178798">
    <property type="component" value="Unassembled WGS sequence"/>
</dbReference>
<dbReference type="NCBIfam" id="TIGR02532">
    <property type="entry name" value="IV_pilin_GFxxxE"/>
    <property type="match status" value="1"/>
</dbReference>
<feature type="transmembrane region" description="Helical" evidence="2">
    <location>
        <begin position="6"/>
        <end position="31"/>
    </location>
</feature>
<comment type="caution">
    <text evidence="3">The sequence shown here is derived from an EMBL/GenBank/DDBJ whole genome shotgun (WGS) entry which is preliminary data.</text>
</comment>
<dbReference type="EMBL" id="MGIQ01000022">
    <property type="protein sequence ID" value="OGM90416.1"/>
    <property type="molecule type" value="Genomic_DNA"/>
</dbReference>
<proteinExistence type="predicted"/>
<evidence type="ECO:0008006" key="5">
    <source>
        <dbReference type="Google" id="ProtNLM"/>
    </source>
</evidence>
<gene>
    <name evidence="3" type="ORF">A2999_00355</name>
</gene>
<evidence type="ECO:0000256" key="1">
    <source>
        <dbReference type="ARBA" id="ARBA00022481"/>
    </source>
</evidence>
<evidence type="ECO:0000313" key="3">
    <source>
        <dbReference type="EMBL" id="OGM90416.1"/>
    </source>
</evidence>